<proteinExistence type="inferred from homology"/>
<evidence type="ECO:0000259" key="12">
    <source>
        <dbReference type="Pfam" id="PF03895"/>
    </source>
</evidence>
<feature type="domain" description="Trimeric autotransporter adhesin YadA-like stalk" evidence="14">
    <location>
        <begin position="826"/>
        <end position="864"/>
    </location>
</feature>
<dbReference type="Pfam" id="PF13018">
    <property type="entry name" value="ESPR"/>
    <property type="match status" value="1"/>
</dbReference>
<keyword evidence="9" id="KW-0472">Membrane</keyword>
<feature type="domain" description="Trimeric autotransporter adhesin YadA-like stalk" evidence="14">
    <location>
        <begin position="1631"/>
        <end position="1672"/>
    </location>
</feature>
<feature type="domain" description="Trimeric autotransporter adhesin YadA-like C-terminal membrane anchor" evidence="12">
    <location>
        <begin position="1697"/>
        <end position="1751"/>
    </location>
</feature>
<dbReference type="Gene3D" id="3.30.1300.30">
    <property type="entry name" value="GSPII I/J protein-like"/>
    <property type="match status" value="1"/>
</dbReference>
<evidence type="ECO:0000256" key="1">
    <source>
        <dbReference type="ARBA" id="ARBA00004241"/>
    </source>
</evidence>
<dbReference type="EMBL" id="JBBMEU010000074">
    <property type="protein sequence ID" value="MEQ2423042.1"/>
    <property type="molecule type" value="Genomic_DNA"/>
</dbReference>
<keyword evidence="5" id="KW-1134">Transmembrane beta strand</keyword>
<evidence type="ECO:0000313" key="16">
    <source>
        <dbReference type="EMBL" id="MEQ2423042.1"/>
    </source>
</evidence>
<dbReference type="RefSeq" id="WP_349173939.1">
    <property type="nucleotide sequence ID" value="NZ_JBBMEU010000074.1"/>
</dbReference>
<keyword evidence="17" id="KW-1185">Reference proteome</keyword>
<dbReference type="InterPro" id="IPR005594">
    <property type="entry name" value="YadA_C"/>
</dbReference>
<dbReference type="Proteomes" id="UP001433088">
    <property type="component" value="Unassembled WGS sequence"/>
</dbReference>
<evidence type="ECO:0000256" key="5">
    <source>
        <dbReference type="ARBA" id="ARBA00022452"/>
    </source>
</evidence>
<dbReference type="Gene3D" id="2.150.10.10">
    <property type="entry name" value="Serralysin-like metalloprotease, C-terminal"/>
    <property type="match status" value="2"/>
</dbReference>
<comment type="similarity">
    <text evidence="3">Belongs to the autotransporter-2 (AT-2) (TC 1.B.40) family.</text>
</comment>
<evidence type="ECO:0000259" key="14">
    <source>
        <dbReference type="Pfam" id="PF05662"/>
    </source>
</evidence>
<evidence type="ECO:0000256" key="8">
    <source>
        <dbReference type="ARBA" id="ARBA00022927"/>
    </source>
</evidence>
<keyword evidence="10" id="KW-0998">Cell outer membrane</keyword>
<evidence type="ECO:0000256" key="10">
    <source>
        <dbReference type="ARBA" id="ARBA00023237"/>
    </source>
</evidence>
<dbReference type="InterPro" id="IPR008635">
    <property type="entry name" value="Coiled_stalk_dom"/>
</dbReference>
<evidence type="ECO:0000256" key="2">
    <source>
        <dbReference type="ARBA" id="ARBA00004442"/>
    </source>
</evidence>
<dbReference type="SUPFAM" id="SSF101967">
    <property type="entry name" value="Adhesin YadA, collagen-binding domain"/>
    <property type="match status" value="2"/>
</dbReference>
<comment type="subcellular location">
    <subcellularLocation>
        <location evidence="2">Cell outer membrane</location>
    </subcellularLocation>
    <subcellularLocation>
        <location evidence="1">Cell surface</location>
    </subcellularLocation>
</comment>
<evidence type="ECO:0000256" key="7">
    <source>
        <dbReference type="ARBA" id="ARBA00022729"/>
    </source>
</evidence>
<feature type="domain" description="Trimeric autotransporter adhesin YadA-like head" evidence="13">
    <location>
        <begin position="643"/>
        <end position="669"/>
    </location>
</feature>
<feature type="domain" description="Trimeric autotransporter adhesin YadA-like head" evidence="13">
    <location>
        <begin position="699"/>
        <end position="721"/>
    </location>
</feature>
<evidence type="ECO:0000256" key="4">
    <source>
        <dbReference type="ARBA" id="ARBA00022448"/>
    </source>
</evidence>
<sequence length="1812" mass="186905">MNKIYKVVWNTVRNCYVVGSELISSKSGRHSTSNGKSSSLKVTLTVLALCGMTALGSGVAPAYAADGTGAVTAKNQYVALKFSGPKDGDSRAKFSNGQWHTTFNGEKYDTFDSGMRDRDNQPILYWVREGYSLTMVDGQPYTSLSSNGRRADVSWTGDANAKPSDILESVTSTHVQTNVTTNVGETLQQVNAGTYAGVSNSGGTEVDGSWNYIVKDSSWKGIVSDSNYRNGYADLVSSGKPRGFVRTTDAGSKLAWNATLSAYTYNGKVVDYSNIYVIDGEIGVFTNASGSEVYTGTVFGKNNEVLMTVKKSDGSYYSYWGAEVNDAGATMDTYRVAEYQKDLNVLRDNDFALYHNDIKSVDMSTNDSSATISLMRNGDGTSSPAVDGTLTITNGGGTGGNDTYVRISNTTNGQEVSKTFTTGSKVSAIGSTDATTGLTINGVDYTIKAGKDYKAGANIQISPDNTISATDTKYTAGANVSIDENNVISAVDTDTKYTAGKNITIDENNVISAQEYKAGTNVSIDENNKISAKNTTLTNRSAEKSVNATSGGVTYTIKDTDGNAVTLEDVASATTVNKLIDGAKVHYFSVNASANQGNYNNDGAGNLSIAIGTNTAATEEATAVGNNSTADEKSAAFGYSSDARGTRAVALGAESFTNGSNSTAIGWGAAAGYYKSDADQVMAEAATAVGSQAEVHANYGTAVGQSAKVDSEDGTALGMGAQIWGNSAKGVAVGRRASVGGNGHSAAYGIALGAESQAEAENGIAIGYDAVVSQPNSVALGSHATTNPVVQTSLITIPNTNTTYNVNGTNPVGTVSVGSANGLRTITNVAAGRVSETSTDAVNGSELYAVATEAAKHTTITTEEGSRITVDSKTNLAGGTEYILDFDSFGLANSSLNNLTNQGKTVITNLAKEVERHIKPVTYAVDKNGTVTMTYVNGKGETVNNMTATITGIAKSDLSNITEEGDTYITQVANKAVKVIDGENTTVTPGKDGDVTTYAVNVDTSGKIEQNNTNIVTGDTVYNALQNVSWKAQVNGNNAKTVAKDGTLNFIDGDNIDITSNDNGDIKISTTGLASSGDLWTAQAGGTDVKAVNQKVNFVGSDHITVTGTDGQIKFEATGLADTDLTNITNDAITKIQNIAKGEDVHIKSDTYTVGNDGSVTMTYVDGNGNKVDGTAKITGIAKSDLTNITEGGKTVINNLAKEAVKVVDGTNTNVETVPTTDGHAEYKVNLDKDVNLGDTIYLNGSDGSISAKSGGAQLAFNNSGLTVSQAKNGLTNETKIDGATITVDGGAGNQTIINGSTARIGGVLVNGGSGTATISGLTNQTTKYDGFANGSGRAATEEQLKEVDSKAAAAKTTVAKGKNITVDEAKAADGSSTYTVSLETDVVLGDNAIKLNGSDGSISAKSGGAQLAFNSSGLTVSQAKNGLTNETRIDGATITVDGGAGNQTIINGSTAHIGSVLVNGGSGTATITGLTNKTTDYTGFANGSGRAATEEQLKEVAGKAGEAIETAGKGWNLTTNGKESSKTNIKPGGTVDFSSSNDNLLISNAGADLSFSLSDNLDLTKNDSKKGSVKVGENTTLTDGLLQVGTDVSLTASALNVGKSSLTTSALTVGGSTYINSSGINANGNRITGVAAGIEPMDAVNVSQLYKTNQAVIANAENINSLSHSLNKLDSRINRVGAGAAALAALHPLDFDPDNKWDFAAGYGNYAGANAVAIGTYYRPNENTMFSIGGSIGGGENMINAGVSFKLGSGGSGITTSKTVMAKKIKEQDELLKAQDAKMKEQDEKIAKLEALVAQQGEMIQQALGKK</sequence>
<evidence type="ECO:0000256" key="6">
    <source>
        <dbReference type="ARBA" id="ARBA00022692"/>
    </source>
</evidence>
<dbReference type="CDD" id="cd12820">
    <property type="entry name" value="LbR_YadA-like"/>
    <property type="match status" value="1"/>
</dbReference>
<dbReference type="InterPro" id="IPR008640">
    <property type="entry name" value="Adhesin_Head_dom"/>
</dbReference>
<evidence type="ECO:0000259" key="13">
    <source>
        <dbReference type="Pfam" id="PF05658"/>
    </source>
</evidence>
<feature type="domain" description="Trimeric autotransporter adhesin YadA-like head" evidence="13">
    <location>
        <begin position="758"/>
        <end position="784"/>
    </location>
</feature>
<keyword evidence="6" id="KW-0812">Transmembrane</keyword>
<accession>A0ABV1D0E7</accession>
<dbReference type="SUPFAM" id="SSF54523">
    <property type="entry name" value="Pili subunits"/>
    <property type="match status" value="1"/>
</dbReference>
<feature type="domain" description="ESPR" evidence="15">
    <location>
        <begin position="1"/>
        <end position="45"/>
    </location>
</feature>
<evidence type="ECO:0000313" key="17">
    <source>
        <dbReference type="Proteomes" id="UP001433088"/>
    </source>
</evidence>
<evidence type="ECO:0000256" key="3">
    <source>
        <dbReference type="ARBA" id="ARBA00005848"/>
    </source>
</evidence>
<reference evidence="16 17" key="1">
    <citation type="submission" date="2024-03" db="EMBL/GenBank/DDBJ databases">
        <title>Human intestinal bacterial collection.</title>
        <authorList>
            <person name="Pauvert C."/>
            <person name="Hitch T.C.A."/>
            <person name="Clavel T."/>
        </authorList>
    </citation>
    <scope>NUCLEOTIDE SEQUENCE [LARGE SCALE GENOMIC DNA]</scope>
    <source>
        <strain evidence="16 17">CLA-AA-H81</strain>
    </source>
</reference>
<dbReference type="Pfam" id="PF05658">
    <property type="entry name" value="YadA_head"/>
    <property type="match status" value="3"/>
</dbReference>
<comment type="caution">
    <text evidence="16">The sequence shown here is derived from an EMBL/GenBank/DDBJ whole genome shotgun (WGS) entry which is preliminary data.</text>
</comment>
<gene>
    <name evidence="16" type="ORF">WMO23_09920</name>
</gene>
<evidence type="ECO:0000256" key="11">
    <source>
        <dbReference type="SAM" id="Coils"/>
    </source>
</evidence>
<dbReference type="Gene3D" id="2.20.70.140">
    <property type="match status" value="1"/>
</dbReference>
<evidence type="ECO:0000256" key="9">
    <source>
        <dbReference type="ARBA" id="ARBA00023136"/>
    </source>
</evidence>
<protein>
    <submittedName>
        <fullName evidence="16">YadA-like family protein</fullName>
    </submittedName>
</protein>
<keyword evidence="7" id="KW-0732">Signal</keyword>
<dbReference type="InterPro" id="IPR024973">
    <property type="entry name" value="ESPR"/>
</dbReference>
<evidence type="ECO:0000259" key="15">
    <source>
        <dbReference type="Pfam" id="PF13018"/>
    </source>
</evidence>
<dbReference type="Pfam" id="PF03895">
    <property type="entry name" value="YadA_anchor"/>
    <property type="match status" value="1"/>
</dbReference>
<keyword evidence="8" id="KW-0653">Protein transport</keyword>
<feature type="coiled-coil region" evidence="11">
    <location>
        <begin position="1770"/>
        <end position="1804"/>
    </location>
</feature>
<dbReference type="InterPro" id="IPR045584">
    <property type="entry name" value="Pilin-like"/>
</dbReference>
<dbReference type="Gene3D" id="6.20.50.100">
    <property type="match status" value="1"/>
</dbReference>
<keyword evidence="11" id="KW-0175">Coiled coil</keyword>
<organism evidence="16 17">
    <name type="scientific">Megasphaera intestinihominis</name>
    <dbReference type="NCBI Taxonomy" id="3133159"/>
    <lineage>
        <taxon>Bacteria</taxon>
        <taxon>Bacillati</taxon>
        <taxon>Bacillota</taxon>
        <taxon>Negativicutes</taxon>
        <taxon>Veillonellales</taxon>
        <taxon>Veillonellaceae</taxon>
        <taxon>Megasphaera</taxon>
    </lineage>
</organism>
<dbReference type="Pfam" id="PF05662">
    <property type="entry name" value="YadA_stalk"/>
    <property type="match status" value="2"/>
</dbReference>
<dbReference type="InterPro" id="IPR011049">
    <property type="entry name" value="Serralysin-like_metalloprot_C"/>
</dbReference>
<name>A0ABV1D0E7_9FIRM</name>
<keyword evidence="4" id="KW-0813">Transport</keyword>